<accession>A0A9P5X2P8</accession>
<organism evidence="1 2">
    <name type="scientific">Macrolepiota fuliginosa MF-IS2</name>
    <dbReference type="NCBI Taxonomy" id="1400762"/>
    <lineage>
        <taxon>Eukaryota</taxon>
        <taxon>Fungi</taxon>
        <taxon>Dikarya</taxon>
        <taxon>Basidiomycota</taxon>
        <taxon>Agaricomycotina</taxon>
        <taxon>Agaricomycetes</taxon>
        <taxon>Agaricomycetidae</taxon>
        <taxon>Agaricales</taxon>
        <taxon>Agaricineae</taxon>
        <taxon>Agaricaceae</taxon>
        <taxon>Macrolepiota</taxon>
    </lineage>
</organism>
<comment type="caution">
    <text evidence="1">The sequence shown here is derived from an EMBL/GenBank/DDBJ whole genome shotgun (WGS) entry which is preliminary data.</text>
</comment>
<protein>
    <submittedName>
        <fullName evidence="1">Uncharacterized protein</fullName>
    </submittedName>
</protein>
<reference evidence="1" key="1">
    <citation type="submission" date="2020-11" db="EMBL/GenBank/DDBJ databases">
        <authorList>
            <consortium name="DOE Joint Genome Institute"/>
            <person name="Ahrendt S."/>
            <person name="Riley R."/>
            <person name="Andreopoulos W."/>
            <person name="Labutti K."/>
            <person name="Pangilinan J."/>
            <person name="Ruiz-Duenas F.J."/>
            <person name="Barrasa J.M."/>
            <person name="Sanchez-Garcia M."/>
            <person name="Camarero S."/>
            <person name="Miyauchi S."/>
            <person name="Serrano A."/>
            <person name="Linde D."/>
            <person name="Babiker R."/>
            <person name="Drula E."/>
            <person name="Ayuso-Fernandez I."/>
            <person name="Pacheco R."/>
            <person name="Padilla G."/>
            <person name="Ferreira P."/>
            <person name="Barriuso J."/>
            <person name="Kellner H."/>
            <person name="Castanera R."/>
            <person name="Alfaro M."/>
            <person name="Ramirez L."/>
            <person name="Pisabarro A.G."/>
            <person name="Kuo A."/>
            <person name="Tritt A."/>
            <person name="Lipzen A."/>
            <person name="He G."/>
            <person name="Yan M."/>
            <person name="Ng V."/>
            <person name="Cullen D."/>
            <person name="Martin F."/>
            <person name="Rosso M.-N."/>
            <person name="Henrissat B."/>
            <person name="Hibbett D."/>
            <person name="Martinez A.T."/>
            <person name="Grigoriev I.V."/>
        </authorList>
    </citation>
    <scope>NUCLEOTIDE SEQUENCE</scope>
    <source>
        <strain evidence="1">MF-IS2</strain>
    </source>
</reference>
<name>A0A9P5X2P8_9AGAR</name>
<feature type="non-terminal residue" evidence="1">
    <location>
        <position position="243"/>
    </location>
</feature>
<keyword evidence="2" id="KW-1185">Reference proteome</keyword>
<dbReference type="AlphaFoldDB" id="A0A9P5X2P8"/>
<evidence type="ECO:0000313" key="2">
    <source>
        <dbReference type="Proteomes" id="UP000807342"/>
    </source>
</evidence>
<evidence type="ECO:0000313" key="1">
    <source>
        <dbReference type="EMBL" id="KAF9442175.1"/>
    </source>
</evidence>
<dbReference type="EMBL" id="MU151687">
    <property type="protein sequence ID" value="KAF9442175.1"/>
    <property type="molecule type" value="Genomic_DNA"/>
</dbReference>
<proteinExistence type="predicted"/>
<gene>
    <name evidence="1" type="ORF">P691DRAFT_789959</name>
</gene>
<dbReference type="Proteomes" id="UP000807342">
    <property type="component" value="Unassembled WGS sequence"/>
</dbReference>
<sequence>MSTGSSPHLTDWQSHNTQFTECHNATHPFYPPKVVIHYYRPWSLQHSTIKPHQTVAQGLWYIINLQKLRLQAGQYPPHTNSSVALDKHWLAFQHSESLKLSAASTKSICHVSGLAMGKVKVLAIVNWAGQDHWTLMLGHPHANSSLTISGRQDKRKRRLDIPHEAPGTSKLNQPINALAQTSANYLDMGANTGGPTGENASSIRGLGELGGGRGRPMTATEPSGGFFQNAQGFVMRDTTMVEN</sequence>